<feature type="non-terminal residue" evidence="1">
    <location>
        <position position="104"/>
    </location>
</feature>
<protein>
    <submittedName>
        <fullName evidence="1">Uncharacterized protein</fullName>
    </submittedName>
</protein>
<reference evidence="1 2" key="1">
    <citation type="journal article" date="2019" name="Commun. Biol.">
        <title>The bagworm genome reveals a unique fibroin gene that provides high tensile strength.</title>
        <authorList>
            <person name="Kono N."/>
            <person name="Nakamura H."/>
            <person name="Ohtoshi R."/>
            <person name="Tomita M."/>
            <person name="Numata K."/>
            <person name="Arakawa K."/>
        </authorList>
    </citation>
    <scope>NUCLEOTIDE SEQUENCE [LARGE SCALE GENOMIC DNA]</scope>
</reference>
<accession>A0A4C1YG41</accession>
<dbReference type="EMBL" id="BGZK01001244">
    <property type="protein sequence ID" value="GBP75341.1"/>
    <property type="molecule type" value="Genomic_DNA"/>
</dbReference>
<organism evidence="1 2">
    <name type="scientific">Eumeta variegata</name>
    <name type="common">Bagworm moth</name>
    <name type="synonym">Eumeta japonica</name>
    <dbReference type="NCBI Taxonomy" id="151549"/>
    <lineage>
        <taxon>Eukaryota</taxon>
        <taxon>Metazoa</taxon>
        <taxon>Ecdysozoa</taxon>
        <taxon>Arthropoda</taxon>
        <taxon>Hexapoda</taxon>
        <taxon>Insecta</taxon>
        <taxon>Pterygota</taxon>
        <taxon>Neoptera</taxon>
        <taxon>Endopterygota</taxon>
        <taxon>Lepidoptera</taxon>
        <taxon>Glossata</taxon>
        <taxon>Ditrysia</taxon>
        <taxon>Tineoidea</taxon>
        <taxon>Psychidae</taxon>
        <taxon>Oiketicinae</taxon>
        <taxon>Eumeta</taxon>
    </lineage>
</organism>
<evidence type="ECO:0000313" key="2">
    <source>
        <dbReference type="Proteomes" id="UP000299102"/>
    </source>
</evidence>
<dbReference type="AlphaFoldDB" id="A0A4C1YG41"/>
<gene>
    <name evidence="1" type="ORF">EVAR_38405_1</name>
</gene>
<name>A0A4C1YG41_EUMVA</name>
<sequence length="104" mass="11375">MDTRTPEGRQCVAASWMGIGHLMGRDCIGIWGDEEESEPLEFLTGRNSTVEADTSRLYIAGLEAEQGEPDESEDGLKKSRFTLTKAGAECLCKCDNSVVIFVLT</sequence>
<comment type="caution">
    <text evidence="1">The sequence shown here is derived from an EMBL/GenBank/DDBJ whole genome shotgun (WGS) entry which is preliminary data.</text>
</comment>
<dbReference type="Proteomes" id="UP000299102">
    <property type="component" value="Unassembled WGS sequence"/>
</dbReference>
<proteinExistence type="predicted"/>
<keyword evidence="2" id="KW-1185">Reference proteome</keyword>
<evidence type="ECO:0000313" key="1">
    <source>
        <dbReference type="EMBL" id="GBP75341.1"/>
    </source>
</evidence>